<dbReference type="SMART" id="SM00365">
    <property type="entry name" value="LRR_SD22"/>
    <property type="match status" value="4"/>
</dbReference>
<dbReference type="InterPro" id="IPR044640">
    <property type="entry name" value="RU2A"/>
</dbReference>
<feature type="compositionally biased region" description="Basic and acidic residues" evidence="13">
    <location>
        <begin position="763"/>
        <end position="784"/>
    </location>
</feature>
<keyword evidence="6" id="KW-0970">Cilium biogenesis/degradation</keyword>
<reference evidence="14" key="1">
    <citation type="submission" date="2020-08" db="EMBL/GenBank/DDBJ databases">
        <title>Genome sequencing and assembly of the red palm weevil Rhynchophorus ferrugineus.</title>
        <authorList>
            <person name="Dias G.B."/>
            <person name="Bergman C.M."/>
            <person name="Manee M."/>
        </authorList>
    </citation>
    <scope>NUCLEOTIDE SEQUENCE</scope>
    <source>
        <strain evidence="14">AA-2017</strain>
        <tissue evidence="14">Whole larva</tissue>
    </source>
</reference>
<feature type="compositionally biased region" description="Polar residues" evidence="13">
    <location>
        <begin position="470"/>
        <end position="485"/>
    </location>
</feature>
<dbReference type="OrthoDB" id="5954088at2759"/>
<accession>A0A834HVI5</accession>
<keyword evidence="3" id="KW-0963">Cytoplasm</keyword>
<dbReference type="SUPFAM" id="SSF52058">
    <property type="entry name" value="L domain-like"/>
    <property type="match status" value="1"/>
</dbReference>
<comment type="subcellular location">
    <subcellularLocation>
        <location evidence="2">Cytoplasm</location>
        <location evidence="2">Cytoskeleton</location>
        <location evidence="2">Microtubule organizing center</location>
        <location evidence="2">Centrosome</location>
    </subcellularLocation>
    <subcellularLocation>
        <location evidence="1">Nucleus</location>
    </subcellularLocation>
</comment>
<dbReference type="PANTHER" id="PTHR10552">
    <property type="entry name" value="U2 SMALL NUCLEAR RIBONUCLEOPROTEIN A"/>
    <property type="match status" value="1"/>
</dbReference>
<comment type="function">
    <text evidence="10">Acts as a key negative regulator of ciliogenesis in collaboration with CCP110 by capping the mother centriole thereby preventing cilia formation. Required for recruitment of CCP110 to the centrosome.</text>
</comment>
<dbReference type="Gene3D" id="1.20.5.190">
    <property type="match status" value="1"/>
</dbReference>
<keyword evidence="7" id="KW-0206">Cytoskeleton</keyword>
<gene>
    <name evidence="14" type="ORF">GWI33_019057</name>
</gene>
<dbReference type="AlphaFoldDB" id="A0A834HVI5"/>
<dbReference type="InterPro" id="IPR032675">
    <property type="entry name" value="LRR_dom_sf"/>
</dbReference>
<evidence type="ECO:0000256" key="13">
    <source>
        <dbReference type="SAM" id="MobiDB-lite"/>
    </source>
</evidence>
<dbReference type="Pfam" id="PF14580">
    <property type="entry name" value="LRR_9"/>
    <property type="match status" value="1"/>
</dbReference>
<dbReference type="GO" id="GO:0000398">
    <property type="term" value="P:mRNA splicing, via spliceosome"/>
    <property type="evidence" value="ECO:0007669"/>
    <property type="project" value="InterPro"/>
</dbReference>
<dbReference type="GO" id="GO:0030620">
    <property type="term" value="F:U2 snRNA binding"/>
    <property type="evidence" value="ECO:0007669"/>
    <property type="project" value="InterPro"/>
</dbReference>
<evidence type="ECO:0000256" key="1">
    <source>
        <dbReference type="ARBA" id="ARBA00004123"/>
    </source>
</evidence>
<feature type="compositionally biased region" description="Polar residues" evidence="13">
    <location>
        <begin position="444"/>
        <end position="461"/>
    </location>
</feature>
<evidence type="ECO:0000256" key="8">
    <source>
        <dbReference type="ARBA" id="ARBA00023242"/>
    </source>
</evidence>
<dbReference type="FunFam" id="3.80.10.10:FF:000165">
    <property type="entry name" value="Centrosomal protein of 97 kDa"/>
    <property type="match status" value="1"/>
</dbReference>
<keyword evidence="15" id="KW-1185">Reference proteome</keyword>
<dbReference type="InterPro" id="IPR001611">
    <property type="entry name" value="Leu-rich_rpt"/>
</dbReference>
<evidence type="ECO:0000256" key="6">
    <source>
        <dbReference type="ARBA" id="ARBA00022794"/>
    </source>
</evidence>
<feature type="region of interest" description="Disordered" evidence="13">
    <location>
        <begin position="285"/>
        <end position="326"/>
    </location>
</feature>
<evidence type="ECO:0000313" key="15">
    <source>
        <dbReference type="Proteomes" id="UP000625711"/>
    </source>
</evidence>
<dbReference type="GO" id="GO:0030030">
    <property type="term" value="P:cell projection organization"/>
    <property type="evidence" value="ECO:0007669"/>
    <property type="project" value="UniProtKB-KW"/>
</dbReference>
<feature type="region of interest" description="Disordered" evidence="13">
    <location>
        <begin position="425"/>
        <end position="506"/>
    </location>
</feature>
<dbReference type="PROSITE" id="PS51450">
    <property type="entry name" value="LRR"/>
    <property type="match status" value="4"/>
</dbReference>
<dbReference type="EMBL" id="JAACXV010014392">
    <property type="protein sequence ID" value="KAF7267742.1"/>
    <property type="molecule type" value="Genomic_DNA"/>
</dbReference>
<dbReference type="PROSITE" id="PS50096">
    <property type="entry name" value="IQ"/>
    <property type="match status" value="1"/>
</dbReference>
<protein>
    <recommendedName>
        <fullName evidence="11">Centrosomal protein of 97 kDa</fullName>
    </recommendedName>
    <alternativeName>
        <fullName evidence="12">Leucine-rich repeat and IQ domain-containing protein 2</fullName>
    </alternativeName>
</protein>
<dbReference type="Gene3D" id="3.80.10.10">
    <property type="entry name" value="Ribonuclease Inhibitor"/>
    <property type="match status" value="2"/>
</dbReference>
<evidence type="ECO:0000256" key="2">
    <source>
        <dbReference type="ARBA" id="ARBA00004300"/>
    </source>
</evidence>
<comment type="caution">
    <text evidence="14">The sequence shown here is derived from an EMBL/GenBank/DDBJ whole genome shotgun (WGS) entry which is preliminary data.</text>
</comment>
<evidence type="ECO:0000256" key="10">
    <source>
        <dbReference type="ARBA" id="ARBA00058656"/>
    </source>
</evidence>
<feature type="region of interest" description="Disordered" evidence="13">
    <location>
        <begin position="756"/>
        <end position="784"/>
    </location>
</feature>
<sequence>MENNCQVLNLSSTKLKKINKPTAKDCQVTELILDDNELQRLDNIDAFSKLEKLSACRNQLLRMYGVCRLHSLQSLNLSNNGILMIEGLKDLTGLKWLCLSGNSIKTIEHLNTNVALEHLDLSENSITHIADLSFLKNLKELYLHKNKINHLGQCDRFLPVSLTTLTLANNNIVDLNEVSRLSHLVQLTRISISNNPCVNMTGSNIGFDYRPFIINWCLNVNVIDDYVVDAIESLRAEWLYSQGRGRHFRIGDQKELTQYLATVCPLTGEALETEEDRKLRLILSKAQHHQQQLREQSSSGSPHPSPATRKKMQQSRNSPRFNAHRVNRIKSPDRMTSSCYNSLNSENDSNSIMSQSLDPSILLQSIGSQKNIVEPVHPPQEKFYDAEPVNSPLQAVTKMVPVPETLMSPDYRPSPLIEKLGKNQISHISSSTPTRVKSADVRSPKTNRGPSALARNQVNTDASRKGGGTPSPQRQRKILSSNLRNDTNKKSILHRSPSSEEESEICDSKLQMIQLKAEERRLQKDTDNSNKEKVQQAAVCIQKMWRGYYTRNKNKEIQEMFRTLQSQRANQYIQKLASDMETTKAALESERKIQMLQTEAISALWKKISSLNSEGGGSGAVSMTNLTQNNADVVRELAQTCSMLQNQIQQLQSSMQDIVKVMSVFSQSTGLNQQLKENGIATQTEIVAVHTPQGDAAKVFPFQKHQQIMQQQSRPSSLPLPINQRKKDASSAAQVIPELRQFAGSLVDGVIKTVSENVDAQDLEGKEEHPTETEAEHEEGLEST</sequence>
<evidence type="ECO:0000256" key="3">
    <source>
        <dbReference type="ARBA" id="ARBA00022490"/>
    </source>
</evidence>
<dbReference type="PANTHER" id="PTHR10552:SF6">
    <property type="entry name" value="U2 SMALL NUCLEAR RIBONUCLEOPROTEIN A"/>
    <property type="match status" value="1"/>
</dbReference>
<organism evidence="14 15">
    <name type="scientific">Rhynchophorus ferrugineus</name>
    <name type="common">Red palm weevil</name>
    <name type="synonym">Curculio ferrugineus</name>
    <dbReference type="NCBI Taxonomy" id="354439"/>
    <lineage>
        <taxon>Eukaryota</taxon>
        <taxon>Metazoa</taxon>
        <taxon>Ecdysozoa</taxon>
        <taxon>Arthropoda</taxon>
        <taxon>Hexapoda</taxon>
        <taxon>Insecta</taxon>
        <taxon>Pterygota</taxon>
        <taxon>Neoptera</taxon>
        <taxon>Endopterygota</taxon>
        <taxon>Coleoptera</taxon>
        <taxon>Polyphaga</taxon>
        <taxon>Cucujiformia</taxon>
        <taxon>Curculionidae</taxon>
        <taxon>Dryophthorinae</taxon>
        <taxon>Rhynchophorus</taxon>
    </lineage>
</organism>
<evidence type="ECO:0000313" key="14">
    <source>
        <dbReference type="EMBL" id="KAF7267742.1"/>
    </source>
</evidence>
<feature type="compositionally biased region" description="Polar residues" evidence="13">
    <location>
        <begin position="289"/>
        <end position="302"/>
    </location>
</feature>
<keyword evidence="4" id="KW-0433">Leucine-rich repeat</keyword>
<evidence type="ECO:0000256" key="5">
    <source>
        <dbReference type="ARBA" id="ARBA00022737"/>
    </source>
</evidence>
<name>A0A834HVI5_RHYFE</name>
<keyword evidence="5" id="KW-0677">Repeat</keyword>
<dbReference type="GO" id="GO:0005634">
    <property type="term" value="C:nucleus"/>
    <property type="evidence" value="ECO:0007669"/>
    <property type="project" value="UniProtKB-SubCell"/>
</dbReference>
<evidence type="ECO:0000256" key="11">
    <source>
        <dbReference type="ARBA" id="ARBA00068862"/>
    </source>
</evidence>
<feature type="compositionally biased region" description="Polar residues" evidence="13">
    <location>
        <begin position="425"/>
        <end position="435"/>
    </location>
</feature>
<proteinExistence type="inferred from homology"/>
<keyword evidence="8" id="KW-0539">Nucleus</keyword>
<evidence type="ECO:0000256" key="4">
    <source>
        <dbReference type="ARBA" id="ARBA00022614"/>
    </source>
</evidence>
<evidence type="ECO:0000256" key="12">
    <source>
        <dbReference type="ARBA" id="ARBA00076677"/>
    </source>
</evidence>
<dbReference type="Proteomes" id="UP000625711">
    <property type="component" value="Unassembled WGS sequence"/>
</dbReference>
<comment type="similarity">
    <text evidence="9">Belongs to the U2 small nuclear ribonucleoprotein A family.</text>
</comment>
<evidence type="ECO:0000256" key="9">
    <source>
        <dbReference type="ARBA" id="ARBA00024196"/>
    </source>
</evidence>
<dbReference type="GO" id="GO:0005813">
    <property type="term" value="C:centrosome"/>
    <property type="evidence" value="ECO:0007669"/>
    <property type="project" value="UniProtKB-SubCell"/>
</dbReference>
<evidence type="ECO:0000256" key="7">
    <source>
        <dbReference type="ARBA" id="ARBA00023212"/>
    </source>
</evidence>